<sequence>MNLYFILFILATLSSQTISACNFLKRSSNIQQESCIEIIYPAKRVTWETDSFHTITWKTNGKCSQPKSIFLIDNAQQHKHAHHVALFHQIDVSLGYVFVFIPTRVKQTRQLLAIGTEGDNGLVTVDSVTLINIVTK</sequence>
<proteinExistence type="predicted"/>
<dbReference type="VEuPathDB" id="FungiDB:PHYBLDRAFT_164718"/>
<dbReference type="RefSeq" id="XP_018295870.1">
    <property type="nucleotide sequence ID" value="XM_018435066.1"/>
</dbReference>
<dbReference type="AlphaFoldDB" id="A0A163EBS0"/>
<gene>
    <name evidence="2" type="ORF">PHYBLDRAFT_164718</name>
</gene>
<evidence type="ECO:0000256" key="1">
    <source>
        <dbReference type="SAM" id="SignalP"/>
    </source>
</evidence>
<keyword evidence="1" id="KW-0732">Signal</keyword>
<evidence type="ECO:0000313" key="2">
    <source>
        <dbReference type="EMBL" id="OAD77830.1"/>
    </source>
</evidence>
<accession>A0A163EBS0</accession>
<organism evidence="2 3">
    <name type="scientific">Phycomyces blakesleeanus (strain ATCC 8743b / DSM 1359 / FGSC 10004 / NBRC 33097 / NRRL 1555)</name>
    <dbReference type="NCBI Taxonomy" id="763407"/>
    <lineage>
        <taxon>Eukaryota</taxon>
        <taxon>Fungi</taxon>
        <taxon>Fungi incertae sedis</taxon>
        <taxon>Mucoromycota</taxon>
        <taxon>Mucoromycotina</taxon>
        <taxon>Mucoromycetes</taxon>
        <taxon>Mucorales</taxon>
        <taxon>Phycomycetaceae</taxon>
        <taxon>Phycomyces</taxon>
    </lineage>
</organism>
<dbReference type="InParanoid" id="A0A163EBS0"/>
<protein>
    <submittedName>
        <fullName evidence="2">Uncharacterized protein</fullName>
    </submittedName>
</protein>
<name>A0A163EBS0_PHYB8</name>
<feature type="chain" id="PRO_5007842592" evidence="1">
    <location>
        <begin position="20"/>
        <end position="136"/>
    </location>
</feature>
<dbReference type="OrthoDB" id="10382856at2759"/>
<evidence type="ECO:0000313" key="3">
    <source>
        <dbReference type="Proteomes" id="UP000077315"/>
    </source>
</evidence>
<dbReference type="GeneID" id="28995972"/>
<reference evidence="3" key="1">
    <citation type="submission" date="2015-06" db="EMBL/GenBank/DDBJ databases">
        <title>Expansion of signal transduction pathways in fungi by whole-genome duplication.</title>
        <authorList>
            <consortium name="DOE Joint Genome Institute"/>
            <person name="Corrochano L.M."/>
            <person name="Kuo A."/>
            <person name="Marcet-Houben M."/>
            <person name="Polaino S."/>
            <person name="Salamov A."/>
            <person name="Villalobos J.M."/>
            <person name="Alvarez M.I."/>
            <person name="Avalos J."/>
            <person name="Benito E.P."/>
            <person name="Benoit I."/>
            <person name="Burger G."/>
            <person name="Camino L.P."/>
            <person name="Canovas D."/>
            <person name="Cerda-Olmedo E."/>
            <person name="Cheng J.-F."/>
            <person name="Dominguez A."/>
            <person name="Elias M."/>
            <person name="Eslava A.P."/>
            <person name="Glaser F."/>
            <person name="Grimwood J."/>
            <person name="Gutierrez G."/>
            <person name="Heitman J."/>
            <person name="Henrissat B."/>
            <person name="Iturriaga E.A."/>
            <person name="Lang B.F."/>
            <person name="Lavin J.L."/>
            <person name="Lee S."/>
            <person name="Li W."/>
            <person name="Lindquist E."/>
            <person name="Lopez-Garcia S."/>
            <person name="Luque E.M."/>
            <person name="Marcos A.T."/>
            <person name="Martin J."/>
            <person name="McCluskey K."/>
            <person name="Medina H.R."/>
            <person name="Miralles-Duran A."/>
            <person name="Miyazaki A."/>
            <person name="Munoz-Torres E."/>
            <person name="Oguiza J.A."/>
            <person name="Ohm R."/>
            <person name="Olmedo M."/>
            <person name="Orejas M."/>
            <person name="Ortiz-Castellanos L."/>
            <person name="Pisabarro A.G."/>
            <person name="Rodriguez-Romero J."/>
            <person name="Ruiz-Herrera J."/>
            <person name="Ruiz-Vazquez R."/>
            <person name="Sanz C."/>
            <person name="Schackwitz W."/>
            <person name="Schmutz J."/>
            <person name="Shahriari M."/>
            <person name="Shelest E."/>
            <person name="Silva-Franco F."/>
            <person name="Soanes D."/>
            <person name="Syed K."/>
            <person name="Tagua V.G."/>
            <person name="Talbot N.J."/>
            <person name="Thon M."/>
            <person name="De vries R.P."/>
            <person name="Wiebenga A."/>
            <person name="Yadav J.S."/>
            <person name="Braun E.L."/>
            <person name="Baker S."/>
            <person name="Garre V."/>
            <person name="Horwitz B."/>
            <person name="Torres-Martinez S."/>
            <person name="Idnurm A."/>
            <person name="Herrera-Estrella A."/>
            <person name="Gabaldon T."/>
            <person name="Grigoriev I.V."/>
        </authorList>
    </citation>
    <scope>NUCLEOTIDE SEQUENCE [LARGE SCALE GENOMIC DNA]</scope>
    <source>
        <strain evidence="3">NRRL 1555(-)</strain>
    </source>
</reference>
<dbReference type="Proteomes" id="UP000077315">
    <property type="component" value="Unassembled WGS sequence"/>
</dbReference>
<dbReference type="EMBL" id="KV440974">
    <property type="protein sequence ID" value="OAD77830.1"/>
    <property type="molecule type" value="Genomic_DNA"/>
</dbReference>
<feature type="signal peptide" evidence="1">
    <location>
        <begin position="1"/>
        <end position="19"/>
    </location>
</feature>
<keyword evidence="3" id="KW-1185">Reference proteome</keyword>